<comment type="caution">
    <text evidence="6">The sequence shown here is derived from an EMBL/GenBank/DDBJ whole genome shotgun (WGS) entry which is preliminary data.</text>
</comment>
<organism evidence="6 7">
    <name type="scientific">Vreelandella halophila</name>
    <dbReference type="NCBI Taxonomy" id="86177"/>
    <lineage>
        <taxon>Bacteria</taxon>
        <taxon>Pseudomonadati</taxon>
        <taxon>Pseudomonadota</taxon>
        <taxon>Gammaproteobacteria</taxon>
        <taxon>Oceanospirillales</taxon>
        <taxon>Halomonadaceae</taxon>
        <taxon>Vreelandella</taxon>
    </lineage>
</organism>
<evidence type="ECO:0000313" key="7">
    <source>
        <dbReference type="Proteomes" id="UP000460751"/>
    </source>
</evidence>
<dbReference type="SUPFAM" id="SSF51430">
    <property type="entry name" value="NAD(P)-linked oxidoreductase"/>
    <property type="match status" value="1"/>
</dbReference>
<name>A0A9X4YCA8_9GAMM</name>
<evidence type="ECO:0000256" key="1">
    <source>
        <dbReference type="ARBA" id="ARBA00022857"/>
    </source>
</evidence>
<accession>A0A9X4YCA8</accession>
<dbReference type="RefSeq" id="WP_151441326.1">
    <property type="nucleotide sequence ID" value="NZ_WMEX01000003.1"/>
</dbReference>
<dbReference type="InterPro" id="IPR050523">
    <property type="entry name" value="AKR_Detox_Biosynth"/>
</dbReference>
<dbReference type="PANTHER" id="PTHR43364">
    <property type="entry name" value="NADH-SPECIFIC METHYLGLYOXAL REDUCTASE-RELATED"/>
    <property type="match status" value="1"/>
</dbReference>
<comment type="similarity">
    <text evidence="3">Belongs to the aldo/keto reductase family. Aldo/keto reductase 2 subfamily.</text>
</comment>
<sequence length="344" mass="38470">MEKRQLGRTGIEVSVIGLGTMTWGEQNTEQEAFEQLDYAVDQGINLIDAAEMYPVPPRAETQGLTETYLGNWLKNRGKRDDLVIATKVTGRSDMDYIRGGPRLTREQIHQAVNDSLKRLQTDYIDLYQVHWPERKANFFGKLGYNPVDDSDAVPIEETLEALNELVEAGKIRHIGLSNETAWGAMTWLKEAERRGWTRPVSIQNPYSLLNRSYEVGLAEVSLREDCGLLAYSPLAFGALSGKYLGGQKPAGARLTEFSRFTRYTSEQAQEATQAYVNLAGEHGLSPAQMALAWVNSRSFLTSNLVGATTMEQLSENIGSASIQLSEELLDRIEALHQRYTYPCP</sequence>
<evidence type="ECO:0000313" key="6">
    <source>
        <dbReference type="EMBL" id="MYL26453.1"/>
    </source>
</evidence>
<dbReference type="AlphaFoldDB" id="A0A9X4YCA8"/>
<feature type="domain" description="NADP-dependent oxidoreductase" evidence="5">
    <location>
        <begin position="16"/>
        <end position="335"/>
    </location>
</feature>
<dbReference type="Proteomes" id="UP000460751">
    <property type="component" value="Unassembled WGS sequence"/>
</dbReference>
<reference evidence="6 7" key="1">
    <citation type="submission" date="2019-11" db="EMBL/GenBank/DDBJ databases">
        <title>Genome sequences of 17 halophilic strains isolated from different environments.</title>
        <authorList>
            <person name="Furrow R.E."/>
        </authorList>
    </citation>
    <scope>NUCLEOTIDE SEQUENCE [LARGE SCALE GENOMIC DNA]</scope>
    <source>
        <strain evidence="6 7">22507_15_FS</strain>
    </source>
</reference>
<dbReference type="InterPro" id="IPR036812">
    <property type="entry name" value="NAD(P)_OxRdtase_dom_sf"/>
</dbReference>
<keyword evidence="2" id="KW-0560">Oxidoreductase</keyword>
<dbReference type="InterPro" id="IPR023210">
    <property type="entry name" value="NADP_OxRdtase_dom"/>
</dbReference>
<dbReference type="PANTHER" id="PTHR43364:SF4">
    <property type="entry name" value="NAD(P)-LINKED OXIDOREDUCTASE SUPERFAMILY PROTEIN"/>
    <property type="match status" value="1"/>
</dbReference>
<dbReference type="FunFam" id="3.20.20.100:FF:000005">
    <property type="entry name" value="NADP(H)-dependent aldo-keto reductase"/>
    <property type="match status" value="1"/>
</dbReference>
<keyword evidence="1" id="KW-0521">NADP</keyword>
<dbReference type="Gene3D" id="3.20.20.100">
    <property type="entry name" value="NADP-dependent oxidoreductase domain"/>
    <property type="match status" value="1"/>
</dbReference>
<proteinExistence type="inferred from homology"/>
<evidence type="ECO:0000259" key="5">
    <source>
        <dbReference type="Pfam" id="PF00248"/>
    </source>
</evidence>
<dbReference type="EMBL" id="WMEX01000003">
    <property type="protein sequence ID" value="MYL26453.1"/>
    <property type="molecule type" value="Genomic_DNA"/>
</dbReference>
<dbReference type="OrthoDB" id="9772407at2"/>
<evidence type="ECO:0000256" key="3">
    <source>
        <dbReference type="ARBA" id="ARBA00038157"/>
    </source>
</evidence>
<dbReference type="GO" id="GO:0016491">
    <property type="term" value="F:oxidoreductase activity"/>
    <property type="evidence" value="ECO:0007669"/>
    <property type="project" value="UniProtKB-KW"/>
</dbReference>
<protein>
    <recommendedName>
        <fullName evidence="4">Protein tas</fullName>
    </recommendedName>
</protein>
<keyword evidence="7" id="KW-1185">Reference proteome</keyword>
<evidence type="ECO:0000256" key="4">
    <source>
        <dbReference type="ARBA" id="ARBA00070119"/>
    </source>
</evidence>
<dbReference type="Pfam" id="PF00248">
    <property type="entry name" value="Aldo_ket_red"/>
    <property type="match status" value="1"/>
</dbReference>
<dbReference type="NCBIfam" id="NF007912">
    <property type="entry name" value="PRK10625.1"/>
    <property type="match status" value="1"/>
</dbReference>
<dbReference type="CDD" id="cd19094">
    <property type="entry name" value="AKR_Tas-like"/>
    <property type="match status" value="1"/>
</dbReference>
<gene>
    <name evidence="6" type="ORF">GLW01_06545</name>
</gene>
<evidence type="ECO:0000256" key="2">
    <source>
        <dbReference type="ARBA" id="ARBA00023002"/>
    </source>
</evidence>